<sequence>VKSILPQWYSPDDEAIQKILETGTIAFDTNVLLDLYRVGREQREEILSVLRDSRDRLFVPYQVCFEFLRRRLDVISGIDAVYGEILESVQVNQAQLNKIRDPEVRRRIEQLSNRANKSFANGLDKLREEHTISFREARENDPVQRALDELLGPEQLGVEPSEDELAKRRAEAARRGDEKIPPGFADKKEKDDASGDYLIWAELLDHAGQSDRPLLFVTNDEGKGDWYREVRGQTIGPCTELIVEMRGVTEHSYHQTNLSSFLFLAKTYLDAKVDDETITTVKNIPRAKTPPPQDISERVASVASALAATQDQNLGIGLLGDKLASISAGLRGDNYPGINAGLLGDNYPTIVAGLLGGTFPGITAQLLGEDYFTKHGIEQPLASIGASIAANHPGTSIVPPGMSSAVEALGGRAFLDSLYRSVSPAGSYGVGAADKSAPADAPAAKKALPTMEAAKKTPAKKVAAKKTPAKKVAAKKASSAVKASEGKKAPRAK</sequence>
<organism evidence="3 4">
    <name type="scientific">Mycobacterium rhizamassiliense</name>
    <dbReference type="NCBI Taxonomy" id="1841860"/>
    <lineage>
        <taxon>Bacteria</taxon>
        <taxon>Bacillati</taxon>
        <taxon>Actinomycetota</taxon>
        <taxon>Actinomycetes</taxon>
        <taxon>Mycobacteriales</taxon>
        <taxon>Mycobacteriaceae</taxon>
        <taxon>Mycobacterium</taxon>
    </lineage>
</organism>
<feature type="compositionally biased region" description="Basic and acidic residues" evidence="1">
    <location>
        <begin position="164"/>
        <end position="190"/>
    </location>
</feature>
<dbReference type="InterPro" id="IPR041578">
    <property type="entry name" value="PIN_8"/>
</dbReference>
<feature type="compositionally biased region" description="Basic residues" evidence="1">
    <location>
        <begin position="457"/>
        <end position="474"/>
    </location>
</feature>
<feature type="region of interest" description="Disordered" evidence="1">
    <location>
        <begin position="158"/>
        <end position="190"/>
    </location>
</feature>
<feature type="region of interest" description="Disordered" evidence="1">
    <location>
        <begin position="431"/>
        <end position="493"/>
    </location>
</feature>
<dbReference type="EMBL" id="FUFA01000004">
    <property type="protein sequence ID" value="SPM34773.1"/>
    <property type="molecule type" value="Genomic_DNA"/>
</dbReference>
<accession>A0A2U3NTI2</accession>
<dbReference type="AlphaFoldDB" id="A0A2U3NTI2"/>
<name>A0A2U3NTI2_9MYCO</name>
<feature type="domain" description="PIN like" evidence="2">
    <location>
        <begin position="25"/>
        <end position="241"/>
    </location>
</feature>
<dbReference type="Pfam" id="PF18476">
    <property type="entry name" value="PIN_8"/>
    <property type="match status" value="1"/>
</dbReference>
<evidence type="ECO:0000259" key="2">
    <source>
        <dbReference type="Pfam" id="PF18476"/>
    </source>
</evidence>
<evidence type="ECO:0000313" key="4">
    <source>
        <dbReference type="Proteomes" id="UP000240988"/>
    </source>
</evidence>
<evidence type="ECO:0000313" key="3">
    <source>
        <dbReference type="EMBL" id="SPM34773.1"/>
    </source>
</evidence>
<evidence type="ECO:0000256" key="1">
    <source>
        <dbReference type="SAM" id="MobiDB-lite"/>
    </source>
</evidence>
<dbReference type="Proteomes" id="UP000240988">
    <property type="component" value="Unassembled WGS sequence"/>
</dbReference>
<proteinExistence type="predicted"/>
<gene>
    <name evidence="3" type="ORF">MRAB57_2594</name>
</gene>
<dbReference type="STRING" id="1841860.GCA_900157375_02597"/>
<keyword evidence="4" id="KW-1185">Reference proteome</keyword>
<feature type="compositionally biased region" description="Basic and acidic residues" evidence="1">
    <location>
        <begin position="484"/>
        <end position="493"/>
    </location>
</feature>
<feature type="non-terminal residue" evidence="3">
    <location>
        <position position="1"/>
    </location>
</feature>
<protein>
    <submittedName>
        <fullName evidence="3">Mycobacterium rhizamassiliense ORFan</fullName>
    </submittedName>
</protein>
<reference evidence="3 4" key="1">
    <citation type="submission" date="2017-01" db="EMBL/GenBank/DDBJ databases">
        <authorList>
            <consortium name="Urmite Genomes"/>
        </authorList>
    </citation>
    <scope>NUCLEOTIDE SEQUENCE [LARGE SCALE GENOMIC DNA]</scope>
    <source>
        <strain evidence="3 4">AB57</strain>
    </source>
</reference>
<feature type="compositionally biased region" description="Low complexity" evidence="1">
    <location>
        <begin position="432"/>
        <end position="447"/>
    </location>
</feature>